<gene>
    <name evidence="2" type="ORF">EJ08DRAFT_356887</name>
</gene>
<dbReference type="EMBL" id="MU007060">
    <property type="protein sequence ID" value="KAF2427422.1"/>
    <property type="molecule type" value="Genomic_DNA"/>
</dbReference>
<evidence type="ECO:0000313" key="2">
    <source>
        <dbReference type="EMBL" id="KAF2427422.1"/>
    </source>
</evidence>
<sequence length="365" mass="40248">MPRDNQDLLGLRTPKPASASRILRSGASQILSTQPLDIAGTSEQPQESYPFEIRTVLDVIHVRLCPIIALHPQNGWVLLHCEFCHGNSTKKGGYLIGLWGLRQHMTNSHPDLFQVDVTEGSWWDNCQAHTLDIKAIEDIVEDLKAGRSPIELRICSNLDLRHAADIYPEVQPDSQENAEPNPPNGLRSVLDPNSSRDLSKLVIIEHPHHGWVELRCPECGSNTKSKSVNVPMSGILGMRGHLSARHSDLYGKVSVDLVLDICAYELSAAELEQIQRNLAAGREVNAPPSKVARKSAASVFSPQGRYLEDDDEVDDEAEDLDSVLGSHEPGTGTQGEKALREFRRGSQKANHKPTHSLSSEDLDTL</sequence>
<organism evidence="2 3">
    <name type="scientific">Tothia fuscella</name>
    <dbReference type="NCBI Taxonomy" id="1048955"/>
    <lineage>
        <taxon>Eukaryota</taxon>
        <taxon>Fungi</taxon>
        <taxon>Dikarya</taxon>
        <taxon>Ascomycota</taxon>
        <taxon>Pezizomycotina</taxon>
        <taxon>Dothideomycetes</taxon>
        <taxon>Pleosporomycetidae</taxon>
        <taxon>Venturiales</taxon>
        <taxon>Cylindrosympodiaceae</taxon>
        <taxon>Tothia</taxon>
    </lineage>
</organism>
<feature type="compositionally biased region" description="Basic residues" evidence="1">
    <location>
        <begin position="345"/>
        <end position="354"/>
    </location>
</feature>
<feature type="region of interest" description="Disordered" evidence="1">
    <location>
        <begin position="286"/>
        <end position="365"/>
    </location>
</feature>
<evidence type="ECO:0000256" key="1">
    <source>
        <dbReference type="SAM" id="MobiDB-lite"/>
    </source>
</evidence>
<dbReference type="Proteomes" id="UP000800235">
    <property type="component" value="Unassembled WGS sequence"/>
</dbReference>
<dbReference type="AlphaFoldDB" id="A0A9P4NMF0"/>
<feature type="compositionally biased region" description="Acidic residues" evidence="1">
    <location>
        <begin position="308"/>
        <end position="321"/>
    </location>
</feature>
<comment type="caution">
    <text evidence="2">The sequence shown here is derived from an EMBL/GenBank/DDBJ whole genome shotgun (WGS) entry which is preliminary data.</text>
</comment>
<dbReference type="OrthoDB" id="3828950at2759"/>
<feature type="region of interest" description="Disordered" evidence="1">
    <location>
        <begin position="170"/>
        <end position="191"/>
    </location>
</feature>
<reference evidence="2" key="1">
    <citation type="journal article" date="2020" name="Stud. Mycol.">
        <title>101 Dothideomycetes genomes: a test case for predicting lifestyles and emergence of pathogens.</title>
        <authorList>
            <person name="Haridas S."/>
            <person name="Albert R."/>
            <person name="Binder M."/>
            <person name="Bloem J."/>
            <person name="Labutti K."/>
            <person name="Salamov A."/>
            <person name="Andreopoulos B."/>
            <person name="Baker S."/>
            <person name="Barry K."/>
            <person name="Bills G."/>
            <person name="Bluhm B."/>
            <person name="Cannon C."/>
            <person name="Castanera R."/>
            <person name="Culley D."/>
            <person name="Daum C."/>
            <person name="Ezra D."/>
            <person name="Gonzalez J."/>
            <person name="Henrissat B."/>
            <person name="Kuo A."/>
            <person name="Liang C."/>
            <person name="Lipzen A."/>
            <person name="Lutzoni F."/>
            <person name="Magnuson J."/>
            <person name="Mondo S."/>
            <person name="Nolan M."/>
            <person name="Ohm R."/>
            <person name="Pangilinan J."/>
            <person name="Park H.-J."/>
            <person name="Ramirez L."/>
            <person name="Alfaro M."/>
            <person name="Sun H."/>
            <person name="Tritt A."/>
            <person name="Yoshinaga Y."/>
            <person name="Zwiers L.-H."/>
            <person name="Turgeon B."/>
            <person name="Goodwin S."/>
            <person name="Spatafora J."/>
            <person name="Crous P."/>
            <person name="Grigoriev I."/>
        </authorList>
    </citation>
    <scope>NUCLEOTIDE SEQUENCE</scope>
    <source>
        <strain evidence="2">CBS 130266</strain>
    </source>
</reference>
<protein>
    <submittedName>
        <fullName evidence="2">Uncharacterized protein</fullName>
    </submittedName>
</protein>
<accession>A0A9P4NMF0</accession>
<keyword evidence="3" id="KW-1185">Reference proteome</keyword>
<proteinExistence type="predicted"/>
<name>A0A9P4NMF0_9PEZI</name>
<evidence type="ECO:0000313" key="3">
    <source>
        <dbReference type="Proteomes" id="UP000800235"/>
    </source>
</evidence>